<reference evidence="2 3" key="1">
    <citation type="submission" date="2019-12" db="EMBL/GenBank/DDBJ databases">
        <authorList>
            <person name="Huq M.A."/>
        </authorList>
    </citation>
    <scope>NUCLEOTIDE SEQUENCE [LARGE SCALE GENOMIC DNA]</scope>
    <source>
        <strain evidence="2 3">MAH-20</strain>
    </source>
</reference>
<proteinExistence type="predicted"/>
<feature type="signal peptide" evidence="1">
    <location>
        <begin position="1"/>
        <end position="23"/>
    </location>
</feature>
<evidence type="ECO:0000313" key="2">
    <source>
        <dbReference type="EMBL" id="MVO79133.1"/>
    </source>
</evidence>
<dbReference type="AlphaFoldDB" id="A0A6I4J4V0"/>
<organism evidence="2 3">
    <name type="scientific">Sphingomonas horti</name>
    <dbReference type="NCBI Taxonomy" id="2682842"/>
    <lineage>
        <taxon>Bacteria</taxon>
        <taxon>Pseudomonadati</taxon>
        <taxon>Pseudomonadota</taxon>
        <taxon>Alphaproteobacteria</taxon>
        <taxon>Sphingomonadales</taxon>
        <taxon>Sphingomonadaceae</taxon>
        <taxon>Sphingomonas</taxon>
    </lineage>
</organism>
<gene>
    <name evidence="2" type="ORF">GON01_14460</name>
</gene>
<dbReference type="PROSITE" id="PS51257">
    <property type="entry name" value="PROKAR_LIPOPROTEIN"/>
    <property type="match status" value="1"/>
</dbReference>
<dbReference type="EMBL" id="WQMS01000016">
    <property type="protein sequence ID" value="MVO79133.1"/>
    <property type="molecule type" value="Genomic_DNA"/>
</dbReference>
<evidence type="ECO:0008006" key="4">
    <source>
        <dbReference type="Google" id="ProtNLM"/>
    </source>
</evidence>
<name>A0A6I4J4V0_9SPHN</name>
<evidence type="ECO:0000313" key="3">
    <source>
        <dbReference type="Proteomes" id="UP000441389"/>
    </source>
</evidence>
<keyword evidence="3" id="KW-1185">Reference proteome</keyword>
<dbReference type="RefSeq" id="WP_157028056.1">
    <property type="nucleotide sequence ID" value="NZ_WQMS01000016.1"/>
</dbReference>
<evidence type="ECO:0000256" key="1">
    <source>
        <dbReference type="SAM" id="SignalP"/>
    </source>
</evidence>
<comment type="caution">
    <text evidence="2">The sequence shown here is derived from an EMBL/GenBank/DDBJ whole genome shotgun (WGS) entry which is preliminary data.</text>
</comment>
<protein>
    <recommendedName>
        <fullName evidence="4">Lipoprotein</fullName>
    </recommendedName>
</protein>
<feature type="chain" id="PRO_5026113058" description="Lipoprotein" evidence="1">
    <location>
        <begin position="24"/>
        <end position="117"/>
    </location>
</feature>
<sequence length="117" mass="12543">MRSLALLLALPFVSGCQAQSAKAAVKDALVDPSSAQFDAVGSKGDVTCGLVNSKNRLGGYTGPRPFMVKAGVADIASDPLRALSDEYKQSCPTSSYDRILRVSLEQYNRDFKERNGL</sequence>
<keyword evidence="1" id="KW-0732">Signal</keyword>
<dbReference type="Proteomes" id="UP000441389">
    <property type="component" value="Unassembled WGS sequence"/>
</dbReference>
<accession>A0A6I4J4V0</accession>